<evidence type="ECO:0000313" key="3">
    <source>
        <dbReference type="Proteomes" id="UP000198995"/>
    </source>
</evidence>
<dbReference type="Proteomes" id="UP000198995">
    <property type="component" value="Unassembled WGS sequence"/>
</dbReference>
<gene>
    <name evidence="2" type="ORF">SAMN04489866_102103</name>
</gene>
<name>A0A1G6TC08_PEPNI</name>
<dbReference type="STRING" id="2741.SAMN04489866_102103"/>
<accession>A0A1G6TC08</accession>
<dbReference type="OrthoDB" id="9784124at2"/>
<dbReference type="RefSeq" id="WP_091791124.1">
    <property type="nucleotide sequence ID" value="NZ_FNAF01000002.1"/>
</dbReference>
<organism evidence="2 3">
    <name type="scientific">Peptococcus niger</name>
    <dbReference type="NCBI Taxonomy" id="2741"/>
    <lineage>
        <taxon>Bacteria</taxon>
        <taxon>Bacillati</taxon>
        <taxon>Bacillota</taxon>
        <taxon>Clostridia</taxon>
        <taxon>Eubacteriales</taxon>
        <taxon>Peptococcaceae</taxon>
        <taxon>Peptococcus</taxon>
    </lineage>
</organism>
<evidence type="ECO:0000259" key="1">
    <source>
        <dbReference type="Pfam" id="PF14353"/>
    </source>
</evidence>
<dbReference type="InterPro" id="IPR025682">
    <property type="entry name" value="CpXC_dom"/>
</dbReference>
<dbReference type="AlphaFoldDB" id="A0A1G6TC08"/>
<dbReference type="EMBL" id="FNAF01000002">
    <property type="protein sequence ID" value="SDD26086.1"/>
    <property type="molecule type" value="Genomic_DNA"/>
</dbReference>
<keyword evidence="3" id="KW-1185">Reference proteome</keyword>
<protein>
    <submittedName>
        <fullName evidence="2">CpXC protein</fullName>
    </submittedName>
</protein>
<evidence type="ECO:0000313" key="2">
    <source>
        <dbReference type="EMBL" id="SDD26086.1"/>
    </source>
</evidence>
<proteinExistence type="predicted"/>
<dbReference type="Pfam" id="PF14353">
    <property type="entry name" value="CpXC"/>
    <property type="match status" value="1"/>
</dbReference>
<feature type="domain" description="CpXC" evidence="1">
    <location>
        <begin position="9"/>
        <end position="134"/>
    </location>
</feature>
<reference evidence="2 3" key="1">
    <citation type="submission" date="2016-10" db="EMBL/GenBank/DDBJ databases">
        <authorList>
            <person name="de Groot N.N."/>
        </authorList>
    </citation>
    <scope>NUCLEOTIDE SEQUENCE [LARGE SCALE GENOMIC DNA]</scope>
    <source>
        <strain evidence="2 3">DSM 20475</strain>
    </source>
</reference>
<sequence length="234" mass="26592">MTDNTISGQCPHCQAEMSIERPEIIDADREPDIKATLLSGQFFTAHCPACDQDFIAATPLLYYDRRRTAVIQMVPGYDGESPLLGDDVFNALQTADSGQPVRMIRRVVTTPNELTEKIHLLEAGYDDRIVELAKLIALQELQGQLPNLSTLRQVRFAPKSERYPARLLFFYDDEMPSIDFPQSLYDSVGMSFIEALEKNDPANDLVVDLAWAMSFLKRYHFIDRKEEGKAREDN</sequence>